<evidence type="ECO:0000256" key="7">
    <source>
        <dbReference type="ARBA" id="ARBA00022989"/>
    </source>
</evidence>
<dbReference type="InterPro" id="IPR038354">
    <property type="entry name" value="VKOR_sf"/>
</dbReference>
<dbReference type="PANTHER" id="PTHR14519">
    <property type="entry name" value="VITAMIN K EPOXIDE REDUCTASE COMPLEX, SUBUNIT 1"/>
    <property type="match status" value="1"/>
</dbReference>
<keyword evidence="13" id="KW-1185">Reference proteome</keyword>
<dbReference type="PANTHER" id="PTHR14519:SF8">
    <property type="entry name" value="VITAMIN K EPOXIDE REDUCTASE COMPLEX SUBUNIT 1"/>
    <property type="match status" value="1"/>
</dbReference>
<keyword evidence="5" id="KW-0874">Quinone</keyword>
<reference evidence="14" key="1">
    <citation type="submission" date="2022-11" db="UniProtKB">
        <authorList>
            <consortium name="WormBaseParasite"/>
        </authorList>
    </citation>
    <scope>IDENTIFICATION</scope>
</reference>
<evidence type="ECO:0000313" key="14">
    <source>
        <dbReference type="WBParaSite" id="sdigi.contig58.g3185.t1"/>
    </source>
</evidence>
<dbReference type="EC" id="1.17.4.4" evidence="3"/>
<keyword evidence="8" id="KW-0560">Oxidoreductase</keyword>
<dbReference type="InterPro" id="IPR012932">
    <property type="entry name" value="VKOR"/>
</dbReference>
<keyword evidence="9" id="KW-0472">Membrane</keyword>
<dbReference type="Proteomes" id="UP000887581">
    <property type="component" value="Unplaced"/>
</dbReference>
<evidence type="ECO:0000256" key="3">
    <source>
        <dbReference type="ARBA" id="ARBA00012278"/>
    </source>
</evidence>
<protein>
    <recommendedName>
        <fullName evidence="3">vitamin-K-epoxide reductase (warfarin-sensitive)</fullName>
        <ecNumber evidence="3">1.17.4.4</ecNumber>
    </recommendedName>
</protein>
<evidence type="ECO:0000256" key="4">
    <source>
        <dbReference type="ARBA" id="ARBA00022692"/>
    </source>
</evidence>
<evidence type="ECO:0000256" key="6">
    <source>
        <dbReference type="ARBA" id="ARBA00022824"/>
    </source>
</evidence>
<evidence type="ECO:0000313" key="13">
    <source>
        <dbReference type="Proteomes" id="UP000887581"/>
    </source>
</evidence>
<dbReference type="GO" id="GO:0048038">
    <property type="term" value="F:quinone binding"/>
    <property type="evidence" value="ECO:0007669"/>
    <property type="project" value="UniProtKB-KW"/>
</dbReference>
<dbReference type="Gene3D" id="1.20.1440.130">
    <property type="entry name" value="VKOR domain"/>
    <property type="match status" value="1"/>
</dbReference>
<keyword evidence="6" id="KW-0256">Endoplasmic reticulum</keyword>
<comment type="subcellular location">
    <subcellularLocation>
        <location evidence="1">Endoplasmic reticulum membrane</location>
        <topology evidence="1">Multi-pass membrane protein</topology>
    </subcellularLocation>
</comment>
<evidence type="ECO:0000256" key="2">
    <source>
        <dbReference type="ARBA" id="ARBA00006214"/>
    </source>
</evidence>
<feature type="domain" description="Vitamin K epoxide reductase" evidence="12">
    <location>
        <begin position="1"/>
        <end position="55"/>
    </location>
</feature>
<evidence type="ECO:0000256" key="10">
    <source>
        <dbReference type="ARBA" id="ARBA00023157"/>
    </source>
</evidence>
<dbReference type="AlphaFoldDB" id="A0A915Q1I2"/>
<keyword evidence="4" id="KW-0812">Transmembrane</keyword>
<dbReference type="GO" id="GO:0005789">
    <property type="term" value="C:endoplasmic reticulum membrane"/>
    <property type="evidence" value="ECO:0007669"/>
    <property type="project" value="UniProtKB-SubCell"/>
</dbReference>
<dbReference type="InterPro" id="IPR042406">
    <property type="entry name" value="VKORC1/VKORC1L1"/>
</dbReference>
<dbReference type="WBParaSite" id="sdigi.contig58.g3185.t1">
    <property type="protein sequence ID" value="sdigi.contig58.g3185.t1"/>
    <property type="gene ID" value="sdigi.contig58.g3185"/>
</dbReference>
<evidence type="ECO:0000256" key="5">
    <source>
        <dbReference type="ARBA" id="ARBA00022719"/>
    </source>
</evidence>
<organism evidence="13 14">
    <name type="scientific">Setaria digitata</name>
    <dbReference type="NCBI Taxonomy" id="48799"/>
    <lineage>
        <taxon>Eukaryota</taxon>
        <taxon>Metazoa</taxon>
        <taxon>Ecdysozoa</taxon>
        <taxon>Nematoda</taxon>
        <taxon>Chromadorea</taxon>
        <taxon>Rhabditida</taxon>
        <taxon>Spirurina</taxon>
        <taxon>Spiruromorpha</taxon>
        <taxon>Filarioidea</taxon>
        <taxon>Setariidae</taxon>
        <taxon>Setaria</taxon>
    </lineage>
</organism>
<evidence type="ECO:0000256" key="8">
    <source>
        <dbReference type="ARBA" id="ARBA00023002"/>
    </source>
</evidence>
<keyword evidence="10" id="KW-1015">Disulfide bond</keyword>
<keyword evidence="11" id="KW-0676">Redox-active center</keyword>
<name>A0A915Q1I2_9BILA</name>
<keyword evidence="7" id="KW-1133">Transmembrane helix</keyword>
<evidence type="ECO:0000256" key="9">
    <source>
        <dbReference type="ARBA" id="ARBA00023136"/>
    </source>
</evidence>
<evidence type="ECO:0000256" key="1">
    <source>
        <dbReference type="ARBA" id="ARBA00004477"/>
    </source>
</evidence>
<dbReference type="GO" id="GO:0042373">
    <property type="term" value="P:vitamin K metabolic process"/>
    <property type="evidence" value="ECO:0007669"/>
    <property type="project" value="InterPro"/>
</dbReference>
<evidence type="ECO:0000259" key="12">
    <source>
        <dbReference type="Pfam" id="PF07884"/>
    </source>
</evidence>
<evidence type="ECO:0000256" key="11">
    <source>
        <dbReference type="ARBA" id="ARBA00023284"/>
    </source>
</evidence>
<accession>A0A915Q1I2</accession>
<dbReference type="Pfam" id="PF07884">
    <property type="entry name" value="VKOR"/>
    <property type="match status" value="1"/>
</dbReference>
<comment type="similarity">
    <text evidence="2">Belongs to the VKOR family.</text>
</comment>
<dbReference type="GO" id="GO:0047057">
    <property type="term" value="F:vitamin-K-epoxide reductase (warfarin-sensitive) activity"/>
    <property type="evidence" value="ECO:0007669"/>
    <property type="project" value="UniProtKB-EC"/>
</dbReference>
<sequence>MGLAISLYALYVEHNLDSKIDYRPMCDLAQYISCSKAFRSPFAKGLGVTSPLLGADHILTQVS</sequence>
<proteinExistence type="inferred from homology"/>